<dbReference type="PANTHER" id="PTHR11528">
    <property type="entry name" value="HEAT SHOCK PROTEIN 90 FAMILY MEMBER"/>
    <property type="match status" value="1"/>
</dbReference>
<evidence type="ECO:0000313" key="6">
    <source>
        <dbReference type="Proteomes" id="UP000245207"/>
    </source>
</evidence>
<evidence type="ECO:0000256" key="4">
    <source>
        <dbReference type="ARBA" id="ARBA00023186"/>
    </source>
</evidence>
<dbReference type="Gene3D" id="3.30.565.10">
    <property type="entry name" value="Histidine kinase-like ATPase, C-terminal domain"/>
    <property type="match status" value="1"/>
</dbReference>
<evidence type="ECO:0000256" key="3">
    <source>
        <dbReference type="ARBA" id="ARBA00022840"/>
    </source>
</evidence>
<dbReference type="EMBL" id="PKPP01000071">
    <property type="protein sequence ID" value="PWA98354.1"/>
    <property type="molecule type" value="Genomic_DNA"/>
</dbReference>
<keyword evidence="2" id="KW-0547">Nucleotide-binding</keyword>
<dbReference type="Proteomes" id="UP000245207">
    <property type="component" value="Unassembled WGS sequence"/>
</dbReference>
<dbReference type="InterPro" id="IPR020575">
    <property type="entry name" value="Hsp90_N"/>
</dbReference>
<dbReference type="OrthoDB" id="1730176at2759"/>
<dbReference type="AlphaFoldDB" id="A0A2U1QK16"/>
<dbReference type="GO" id="GO:0140662">
    <property type="term" value="F:ATP-dependent protein folding chaperone"/>
    <property type="evidence" value="ECO:0007669"/>
    <property type="project" value="InterPro"/>
</dbReference>
<dbReference type="InterPro" id="IPR001404">
    <property type="entry name" value="Hsp90_fam"/>
</dbReference>
<keyword evidence="3" id="KW-0067">ATP-binding</keyword>
<evidence type="ECO:0000313" key="5">
    <source>
        <dbReference type="EMBL" id="PWA98354.1"/>
    </source>
</evidence>
<evidence type="ECO:0000256" key="2">
    <source>
        <dbReference type="ARBA" id="ARBA00022741"/>
    </source>
</evidence>
<keyword evidence="5" id="KW-0689">Ribosomal protein</keyword>
<comment type="similarity">
    <text evidence="1">Belongs to the heat shock protein 90 family.</text>
</comment>
<keyword evidence="5" id="KW-0687">Ribonucleoprotein</keyword>
<dbReference type="PRINTS" id="PR00775">
    <property type="entry name" value="HEATSHOCK90"/>
</dbReference>
<dbReference type="GO" id="GO:0005840">
    <property type="term" value="C:ribosome"/>
    <property type="evidence" value="ECO:0007669"/>
    <property type="project" value="UniProtKB-KW"/>
</dbReference>
<dbReference type="GO" id="GO:0005524">
    <property type="term" value="F:ATP binding"/>
    <property type="evidence" value="ECO:0007669"/>
    <property type="project" value="UniProtKB-KW"/>
</dbReference>
<dbReference type="GO" id="GO:0051082">
    <property type="term" value="F:unfolded protein binding"/>
    <property type="evidence" value="ECO:0007669"/>
    <property type="project" value="InterPro"/>
</dbReference>
<dbReference type="STRING" id="35608.A0A2U1QK16"/>
<keyword evidence="6" id="KW-1185">Reference proteome</keyword>
<dbReference type="SUPFAM" id="SSF55874">
    <property type="entry name" value="ATPase domain of HSP90 chaperone/DNA topoisomerase II/histidine kinase"/>
    <property type="match status" value="1"/>
</dbReference>
<accession>A0A2U1QK16</accession>
<evidence type="ECO:0000256" key="1">
    <source>
        <dbReference type="ARBA" id="ARBA00008239"/>
    </source>
</evidence>
<keyword evidence="4" id="KW-0143">Chaperone</keyword>
<reference evidence="5 6" key="1">
    <citation type="journal article" date="2018" name="Mol. Plant">
        <title>The genome of Artemisia annua provides insight into the evolution of Asteraceae family and artemisinin biosynthesis.</title>
        <authorList>
            <person name="Shen Q."/>
            <person name="Zhang L."/>
            <person name="Liao Z."/>
            <person name="Wang S."/>
            <person name="Yan T."/>
            <person name="Shi P."/>
            <person name="Liu M."/>
            <person name="Fu X."/>
            <person name="Pan Q."/>
            <person name="Wang Y."/>
            <person name="Lv Z."/>
            <person name="Lu X."/>
            <person name="Zhang F."/>
            <person name="Jiang W."/>
            <person name="Ma Y."/>
            <person name="Chen M."/>
            <person name="Hao X."/>
            <person name="Li L."/>
            <person name="Tang Y."/>
            <person name="Lv G."/>
            <person name="Zhou Y."/>
            <person name="Sun X."/>
            <person name="Brodelius P.E."/>
            <person name="Rose J.K.C."/>
            <person name="Tang K."/>
        </authorList>
    </citation>
    <scope>NUCLEOTIDE SEQUENCE [LARGE SCALE GENOMIC DNA]</scope>
    <source>
        <strain evidence="6">cv. Huhao1</strain>
        <tissue evidence="5">Leaf</tissue>
    </source>
</reference>
<dbReference type="InterPro" id="IPR036890">
    <property type="entry name" value="HATPase_C_sf"/>
</dbReference>
<proteinExistence type="inferred from homology"/>
<sequence length="116" mass="13088">MFDSRFEDVCDDVYMIPTSFAVQKDVAFDKIRLLSLTNKEVLREGDDNNLEIQINLDKESKILSICDRGVAMTKEDLIKNLGTIAKSRTSDMSSTSFIAPLHVTTRPLSVQGVVWF</sequence>
<name>A0A2U1QK16_ARTAN</name>
<protein>
    <submittedName>
        <fullName evidence="5">40S ribosomal protein S4-3</fullName>
    </submittedName>
</protein>
<comment type="caution">
    <text evidence="5">The sequence shown here is derived from an EMBL/GenBank/DDBJ whole genome shotgun (WGS) entry which is preliminary data.</text>
</comment>
<gene>
    <name evidence="5" type="ORF">CTI12_AA020410</name>
</gene>
<organism evidence="5 6">
    <name type="scientific">Artemisia annua</name>
    <name type="common">Sweet wormwood</name>
    <dbReference type="NCBI Taxonomy" id="35608"/>
    <lineage>
        <taxon>Eukaryota</taxon>
        <taxon>Viridiplantae</taxon>
        <taxon>Streptophyta</taxon>
        <taxon>Embryophyta</taxon>
        <taxon>Tracheophyta</taxon>
        <taxon>Spermatophyta</taxon>
        <taxon>Magnoliopsida</taxon>
        <taxon>eudicotyledons</taxon>
        <taxon>Gunneridae</taxon>
        <taxon>Pentapetalae</taxon>
        <taxon>asterids</taxon>
        <taxon>campanulids</taxon>
        <taxon>Asterales</taxon>
        <taxon>Asteraceae</taxon>
        <taxon>Asteroideae</taxon>
        <taxon>Anthemideae</taxon>
        <taxon>Artemisiinae</taxon>
        <taxon>Artemisia</taxon>
    </lineage>
</organism>
<dbReference type="GO" id="GO:0016887">
    <property type="term" value="F:ATP hydrolysis activity"/>
    <property type="evidence" value="ECO:0007669"/>
    <property type="project" value="InterPro"/>
</dbReference>